<dbReference type="PANTHER" id="PTHR23290:SF0">
    <property type="entry name" value="RRNA N6-ADENOSINE-METHYLTRANSFERASE METTL5"/>
    <property type="match status" value="1"/>
</dbReference>
<dbReference type="Proteomes" id="UP000012073">
    <property type="component" value="Unassembled WGS sequence"/>
</dbReference>
<accession>R7QB74</accession>
<dbReference type="EMBL" id="HG001706">
    <property type="protein sequence ID" value="CDF34720.1"/>
    <property type="molecule type" value="Genomic_DNA"/>
</dbReference>
<dbReference type="InterPro" id="IPR051720">
    <property type="entry name" value="rRNA_MeTrfase/Polyamine_Synth"/>
</dbReference>
<dbReference type="PhylomeDB" id="R7QB74"/>
<dbReference type="GO" id="GO:0003676">
    <property type="term" value="F:nucleic acid binding"/>
    <property type="evidence" value="ECO:0007669"/>
    <property type="project" value="InterPro"/>
</dbReference>
<feature type="compositionally biased region" description="Basic residues" evidence="1">
    <location>
        <begin position="297"/>
        <end position="309"/>
    </location>
</feature>
<dbReference type="InterPro" id="IPR029063">
    <property type="entry name" value="SAM-dependent_MTases_sf"/>
</dbReference>
<gene>
    <name evidence="2" type="ORF">CHC_T00003636001</name>
</gene>
<protein>
    <recommendedName>
        <fullName evidence="4">Methyltransferase small domain-containing protein</fullName>
    </recommendedName>
</protein>
<name>R7QB74_CHOCR</name>
<dbReference type="OrthoDB" id="7848332at2759"/>
<dbReference type="Gene3D" id="3.40.50.150">
    <property type="entry name" value="Vaccinia Virus protein VP39"/>
    <property type="match status" value="1"/>
</dbReference>
<dbReference type="Gramene" id="CDF34720">
    <property type="protein sequence ID" value="CDF34720"/>
    <property type="gene ID" value="CHC_T00003636001"/>
</dbReference>
<dbReference type="Pfam" id="PF06325">
    <property type="entry name" value="PrmA"/>
    <property type="match status" value="1"/>
</dbReference>
<keyword evidence="3" id="KW-1185">Reference proteome</keyword>
<organism evidence="2 3">
    <name type="scientific">Chondrus crispus</name>
    <name type="common">Carrageen Irish moss</name>
    <name type="synonym">Polymorpha crispa</name>
    <dbReference type="NCBI Taxonomy" id="2769"/>
    <lineage>
        <taxon>Eukaryota</taxon>
        <taxon>Rhodophyta</taxon>
        <taxon>Florideophyceae</taxon>
        <taxon>Rhodymeniophycidae</taxon>
        <taxon>Gigartinales</taxon>
        <taxon>Gigartinaceae</taxon>
        <taxon>Chondrus</taxon>
    </lineage>
</organism>
<dbReference type="KEGG" id="ccp:CHC_T00003636001"/>
<feature type="region of interest" description="Disordered" evidence="1">
    <location>
        <begin position="280"/>
        <end position="309"/>
    </location>
</feature>
<dbReference type="GeneID" id="17322253"/>
<evidence type="ECO:0000256" key="1">
    <source>
        <dbReference type="SAM" id="MobiDB-lite"/>
    </source>
</evidence>
<dbReference type="SUPFAM" id="SSF53335">
    <property type="entry name" value="S-adenosyl-L-methionine-dependent methyltransferases"/>
    <property type="match status" value="1"/>
</dbReference>
<reference evidence="3" key="1">
    <citation type="journal article" date="2013" name="Proc. Natl. Acad. Sci. U.S.A.">
        <title>Genome structure and metabolic features in the red seaweed Chondrus crispus shed light on evolution of the Archaeplastida.</title>
        <authorList>
            <person name="Collen J."/>
            <person name="Porcel B."/>
            <person name="Carre W."/>
            <person name="Ball S.G."/>
            <person name="Chaparro C."/>
            <person name="Tonon T."/>
            <person name="Barbeyron T."/>
            <person name="Michel G."/>
            <person name="Noel B."/>
            <person name="Valentin K."/>
            <person name="Elias M."/>
            <person name="Artiguenave F."/>
            <person name="Arun A."/>
            <person name="Aury J.M."/>
            <person name="Barbosa-Neto J.F."/>
            <person name="Bothwell J.H."/>
            <person name="Bouget F.Y."/>
            <person name="Brillet L."/>
            <person name="Cabello-Hurtado F."/>
            <person name="Capella-Gutierrez S."/>
            <person name="Charrier B."/>
            <person name="Cladiere L."/>
            <person name="Cock J.M."/>
            <person name="Coelho S.M."/>
            <person name="Colleoni C."/>
            <person name="Czjzek M."/>
            <person name="Da Silva C."/>
            <person name="Delage L."/>
            <person name="Denoeud F."/>
            <person name="Deschamps P."/>
            <person name="Dittami S.M."/>
            <person name="Gabaldon T."/>
            <person name="Gachon C.M."/>
            <person name="Groisillier A."/>
            <person name="Herve C."/>
            <person name="Jabbari K."/>
            <person name="Katinka M."/>
            <person name="Kloareg B."/>
            <person name="Kowalczyk N."/>
            <person name="Labadie K."/>
            <person name="Leblanc C."/>
            <person name="Lopez P.J."/>
            <person name="McLachlan D.H."/>
            <person name="Meslet-Cladiere L."/>
            <person name="Moustafa A."/>
            <person name="Nehr Z."/>
            <person name="Nyvall Collen P."/>
            <person name="Panaud O."/>
            <person name="Partensky F."/>
            <person name="Poulain J."/>
            <person name="Rensing S.A."/>
            <person name="Rousvoal S."/>
            <person name="Samson G."/>
            <person name="Symeonidi A."/>
            <person name="Weissenbach J."/>
            <person name="Zambounis A."/>
            <person name="Wincker P."/>
            <person name="Boyen C."/>
        </authorList>
    </citation>
    <scope>NUCLEOTIDE SEQUENCE [LARGE SCALE GENOMIC DNA]</scope>
    <source>
        <strain evidence="3">cv. Stackhouse</strain>
    </source>
</reference>
<sequence>MTKAAASLQRPRHDSSGRDAAAFVCLKPHHTDCSPLLQQPASRNAPFLHHCDRNMMKLRDLENALQEVRVFESPIAELEQYPTSAHLASQVVHMMDSTFDDIHGKAVCDLGCGTGMLAIAAALSGSPFVLAVDVDPSAVTIAAENAKNTGVADEMQFCLADIIDGEFLSAHPKRKPFDTVILNPPFGTKRKGVDIAFLQTAMQVSGGAVYSMHKTSTRPYILKKAKQWGADAKVLAELKFDVGRMYQFHKSNTVDIEVDFWRIDASCIQDDAQFEPVHVAPPDKIPHPSPGRFPISTRRKGRRKHPNRR</sequence>
<dbReference type="STRING" id="2769.R7QB74"/>
<dbReference type="CDD" id="cd02440">
    <property type="entry name" value="AdoMet_MTases"/>
    <property type="match status" value="1"/>
</dbReference>
<evidence type="ECO:0008006" key="4">
    <source>
        <dbReference type="Google" id="ProtNLM"/>
    </source>
</evidence>
<dbReference type="AlphaFoldDB" id="R7QB74"/>
<dbReference type="OMA" id="IDDEARM"/>
<proteinExistence type="predicted"/>
<dbReference type="PANTHER" id="PTHR23290">
    <property type="entry name" value="RRNA N6-ADENOSINE-METHYLTRANSFERASE METTL5"/>
    <property type="match status" value="1"/>
</dbReference>
<dbReference type="InterPro" id="IPR002052">
    <property type="entry name" value="DNA_methylase_N6_adenine_CS"/>
</dbReference>
<evidence type="ECO:0000313" key="2">
    <source>
        <dbReference type="EMBL" id="CDF34720.1"/>
    </source>
</evidence>
<dbReference type="RefSeq" id="XP_005714539.1">
    <property type="nucleotide sequence ID" value="XM_005714482.1"/>
</dbReference>
<dbReference type="GO" id="GO:0008988">
    <property type="term" value="F:rRNA (adenine-N6-)-methyltransferase activity"/>
    <property type="evidence" value="ECO:0007669"/>
    <property type="project" value="TreeGrafter"/>
</dbReference>
<evidence type="ECO:0000313" key="3">
    <source>
        <dbReference type="Proteomes" id="UP000012073"/>
    </source>
</evidence>
<dbReference type="PROSITE" id="PS00092">
    <property type="entry name" value="N6_MTASE"/>
    <property type="match status" value="1"/>
</dbReference>